<dbReference type="EMBL" id="JBEXAC010000001">
    <property type="protein sequence ID" value="MET6998237.1"/>
    <property type="molecule type" value="Genomic_DNA"/>
</dbReference>
<dbReference type="Gene3D" id="3.20.20.140">
    <property type="entry name" value="Metal-dependent hydrolases"/>
    <property type="match status" value="1"/>
</dbReference>
<gene>
    <name evidence="1" type="ORF">ABR189_12700</name>
</gene>
<dbReference type="Proteomes" id="UP001549749">
    <property type="component" value="Unassembled WGS sequence"/>
</dbReference>
<sequence length="519" mass="58299">MKYKFFCFITFLIAGYACSRPMQQHKTNTARSGWVTGDFHEHSYFSDGGYPMDSVFYRGGHHYDVNFLLNTDHGGRYPRNYDGRTWDKIPGTVFKGSDAGYDKEGRRLMWRWQELLEYSYPRVNMLQKQHPGKHYLQGLEWNSPATSHTTVGIIAGSGLPIASFEYQFDYSDLDTAGGPGKGLIKLNGRKSGYGEMLPDKRYFTAAAVRWLETNYRNNSWAFVAHPERGGNVTIGDLRSFNNAAPNVAFGFEGVPGHQKNTLRAIFYPEHAAGGGTYGGVGYFASKVGGVWDAMLSEGRHFWLVASSDFHGMSSDFWPGEYHRTWIYAKDTANPLSVLEGMRSGNMYVCNGGLINALEINAVRNKQSATMGQSLHIRKGEPVEIVIRFKRTGPNFNNSYPEVNTVQLITGEITGMQQPGTTGFEIDSVAAVSIEKVFLKADWKQKDGWNEIRYLVKAPLKSFYFRVRGSNHLPGTPYETDETGSPLIDSLATRHLGIDGAEEAWADLWFYTNPIFIKVN</sequence>
<evidence type="ECO:0000313" key="2">
    <source>
        <dbReference type="Proteomes" id="UP001549749"/>
    </source>
</evidence>
<protein>
    <recommendedName>
        <fullName evidence="3">Phosphoesterase</fullName>
    </recommendedName>
</protein>
<dbReference type="SUPFAM" id="SSF89550">
    <property type="entry name" value="PHP domain-like"/>
    <property type="match status" value="1"/>
</dbReference>
<name>A0ABV2T5D0_9BACT</name>
<reference evidence="1 2" key="1">
    <citation type="submission" date="2024-06" db="EMBL/GenBank/DDBJ databases">
        <title>Chitinophaga defluvii sp. nov., isolated from municipal sewage.</title>
        <authorList>
            <person name="Zhang L."/>
        </authorList>
    </citation>
    <scope>NUCLEOTIDE SEQUENCE [LARGE SCALE GENOMIC DNA]</scope>
    <source>
        <strain evidence="1 2">H8</strain>
    </source>
</reference>
<dbReference type="InterPro" id="IPR016195">
    <property type="entry name" value="Pol/histidinol_Pase-like"/>
</dbReference>
<evidence type="ECO:0000313" key="1">
    <source>
        <dbReference type="EMBL" id="MET6998237.1"/>
    </source>
</evidence>
<organism evidence="1 2">
    <name type="scientific">Chitinophaga defluvii</name>
    <dbReference type="NCBI Taxonomy" id="3163343"/>
    <lineage>
        <taxon>Bacteria</taxon>
        <taxon>Pseudomonadati</taxon>
        <taxon>Bacteroidota</taxon>
        <taxon>Chitinophagia</taxon>
        <taxon>Chitinophagales</taxon>
        <taxon>Chitinophagaceae</taxon>
        <taxon>Chitinophaga</taxon>
    </lineage>
</organism>
<dbReference type="RefSeq" id="WP_354660872.1">
    <property type="nucleotide sequence ID" value="NZ_JBEXAC010000001.1"/>
</dbReference>
<accession>A0ABV2T5D0</accession>
<proteinExistence type="predicted"/>
<evidence type="ECO:0008006" key="3">
    <source>
        <dbReference type="Google" id="ProtNLM"/>
    </source>
</evidence>
<comment type="caution">
    <text evidence="1">The sequence shown here is derived from an EMBL/GenBank/DDBJ whole genome shotgun (WGS) entry which is preliminary data.</text>
</comment>
<keyword evidence="2" id="KW-1185">Reference proteome</keyword>
<dbReference type="PROSITE" id="PS51257">
    <property type="entry name" value="PROKAR_LIPOPROTEIN"/>
    <property type="match status" value="1"/>
</dbReference>